<evidence type="ECO:0000313" key="2">
    <source>
        <dbReference type="Proteomes" id="UP000719412"/>
    </source>
</evidence>
<gene>
    <name evidence="1" type="ORF">GEV33_006904</name>
</gene>
<organism evidence="1 2">
    <name type="scientific">Tenebrio molitor</name>
    <name type="common">Yellow mealworm beetle</name>
    <dbReference type="NCBI Taxonomy" id="7067"/>
    <lineage>
        <taxon>Eukaryota</taxon>
        <taxon>Metazoa</taxon>
        <taxon>Ecdysozoa</taxon>
        <taxon>Arthropoda</taxon>
        <taxon>Hexapoda</taxon>
        <taxon>Insecta</taxon>
        <taxon>Pterygota</taxon>
        <taxon>Neoptera</taxon>
        <taxon>Endopterygota</taxon>
        <taxon>Coleoptera</taxon>
        <taxon>Polyphaga</taxon>
        <taxon>Cucujiformia</taxon>
        <taxon>Tenebrionidae</taxon>
        <taxon>Tenebrio</taxon>
    </lineage>
</organism>
<evidence type="ECO:0000313" key="1">
    <source>
        <dbReference type="EMBL" id="KAH0815887.1"/>
    </source>
</evidence>
<keyword evidence="2" id="KW-1185">Reference proteome</keyword>
<proteinExistence type="predicted"/>
<reference evidence="1" key="1">
    <citation type="journal article" date="2020" name="J Insects Food Feed">
        <title>The yellow mealworm (Tenebrio molitor) genome: a resource for the emerging insects as food and feed industry.</title>
        <authorList>
            <person name="Eriksson T."/>
            <person name="Andere A."/>
            <person name="Kelstrup H."/>
            <person name="Emery V."/>
            <person name="Picard C."/>
        </authorList>
    </citation>
    <scope>NUCLEOTIDE SEQUENCE</scope>
    <source>
        <strain evidence="1">Stoneville</strain>
        <tissue evidence="1">Whole head</tissue>
    </source>
</reference>
<accession>A0A8J6LCT7</accession>
<dbReference type="Proteomes" id="UP000719412">
    <property type="component" value="Unassembled WGS sequence"/>
</dbReference>
<name>A0A8J6LCT7_TENMO</name>
<sequence>MYESQDVSEGTYNSLQFGKAIEGKEVVLAFGDHCNCDLANLGQPLGSSPPQL</sequence>
<reference evidence="1" key="2">
    <citation type="submission" date="2021-08" db="EMBL/GenBank/DDBJ databases">
        <authorList>
            <person name="Eriksson T."/>
        </authorList>
    </citation>
    <scope>NUCLEOTIDE SEQUENCE</scope>
    <source>
        <strain evidence="1">Stoneville</strain>
        <tissue evidence="1">Whole head</tissue>
    </source>
</reference>
<dbReference type="AlphaFoldDB" id="A0A8J6LCT7"/>
<dbReference type="EMBL" id="JABDTM020022446">
    <property type="protein sequence ID" value="KAH0815887.1"/>
    <property type="molecule type" value="Genomic_DNA"/>
</dbReference>
<protein>
    <submittedName>
        <fullName evidence="1">Uncharacterized protein</fullName>
    </submittedName>
</protein>
<comment type="caution">
    <text evidence="1">The sequence shown here is derived from an EMBL/GenBank/DDBJ whole genome shotgun (WGS) entry which is preliminary data.</text>
</comment>